<feature type="transmembrane region" description="Helical" evidence="1">
    <location>
        <begin position="255"/>
        <end position="277"/>
    </location>
</feature>
<keyword evidence="1" id="KW-0472">Membrane</keyword>
<protein>
    <submittedName>
        <fullName evidence="2">Uncharacterized protein</fullName>
    </submittedName>
</protein>
<evidence type="ECO:0000256" key="1">
    <source>
        <dbReference type="SAM" id="Phobius"/>
    </source>
</evidence>
<accession>A0ABT7UR20</accession>
<keyword evidence="1" id="KW-1133">Transmembrane helix</keyword>
<keyword evidence="3" id="KW-1185">Reference proteome</keyword>
<dbReference type="Proteomes" id="UP001529380">
    <property type="component" value="Unassembled WGS sequence"/>
</dbReference>
<reference evidence="3" key="2">
    <citation type="submission" date="2023-06" db="EMBL/GenBank/DDBJ databases">
        <title>Identification and characterization of horizontal gene transfer across gut microbiota members of farm animals based on homology search.</title>
        <authorList>
            <person name="Zeman M."/>
            <person name="Kubasova T."/>
            <person name="Jahodarova E."/>
            <person name="Nykrynova M."/>
            <person name="Rychlik I."/>
        </authorList>
    </citation>
    <scope>NUCLEOTIDE SEQUENCE [LARGE SCALE GENOMIC DNA]</scope>
    <source>
        <strain evidence="3">ET340</strain>
    </source>
</reference>
<feature type="transmembrane region" description="Helical" evidence="1">
    <location>
        <begin position="206"/>
        <end position="229"/>
    </location>
</feature>
<feature type="transmembrane region" description="Helical" evidence="1">
    <location>
        <begin position="174"/>
        <end position="194"/>
    </location>
</feature>
<proteinExistence type="predicted"/>
<reference evidence="2 3" key="1">
    <citation type="submission" date="2023-06" db="EMBL/GenBank/DDBJ databases">
        <title>Identification and characterization of horizontal gene transfer across gut microbiota members of farm animals based on homology search.</title>
        <authorList>
            <person name="Schwarzerova J."/>
            <person name="Nykrynova M."/>
            <person name="Jureckova K."/>
            <person name="Cejkova D."/>
            <person name="Rychlik I."/>
        </authorList>
    </citation>
    <scope>NUCLEOTIDE SEQUENCE [LARGE SCALE GENOMIC DNA]</scope>
    <source>
        <strain evidence="2 3">ET340</strain>
    </source>
</reference>
<sequence length="295" mass="32900">MKQKKIRRNAAGPVITGAVAWLLSFLLALLTVLGVVACTVCNSRYLRNQVLESGFCEAALEQLNENYTSYGNAGGISEEVMTSIVTEDQIQQDMFKAVESLYEGDRRLISHPEVAQAAVEVIENNLEERGIQITDEISQAVQEMANGCQVDYDNYVQLIITPYVAPYIARITQMVWIGFAVIGVLCVITLVLLMRLQPSGAARLRWCINAFSAAALFSVAVPLLFNALIRMDRLNLSPETLRMLVASYTHGAVDVFFYFALIYVVVVAALAIAWRAGLKKYRMVYRRAKEEREEA</sequence>
<gene>
    <name evidence="2" type="ORF">QUW08_08525</name>
</gene>
<evidence type="ECO:0000313" key="3">
    <source>
        <dbReference type="Proteomes" id="UP001529380"/>
    </source>
</evidence>
<organism evidence="2 3">
    <name type="scientific">Allofournierella massiliensis</name>
    <dbReference type="NCBI Taxonomy" id="1650663"/>
    <lineage>
        <taxon>Bacteria</taxon>
        <taxon>Bacillati</taxon>
        <taxon>Bacillota</taxon>
        <taxon>Clostridia</taxon>
        <taxon>Eubacteriales</taxon>
        <taxon>Oscillospiraceae</taxon>
        <taxon>Allofournierella</taxon>
    </lineage>
</organism>
<dbReference type="RefSeq" id="WP_289599893.1">
    <property type="nucleotide sequence ID" value="NZ_JAUDCL010000013.1"/>
</dbReference>
<evidence type="ECO:0000313" key="2">
    <source>
        <dbReference type="EMBL" id="MDM8201331.1"/>
    </source>
</evidence>
<dbReference type="EMBL" id="JAUDCL010000013">
    <property type="protein sequence ID" value="MDM8201331.1"/>
    <property type="molecule type" value="Genomic_DNA"/>
</dbReference>
<keyword evidence="1" id="KW-0812">Transmembrane</keyword>
<name>A0ABT7UR20_9FIRM</name>
<comment type="caution">
    <text evidence="2">The sequence shown here is derived from an EMBL/GenBank/DDBJ whole genome shotgun (WGS) entry which is preliminary data.</text>
</comment>
<reference evidence="2 3" key="3">
    <citation type="submission" date="2023-06" db="EMBL/GenBank/DDBJ databases">
        <authorList>
            <person name="Zeman M."/>
            <person name="Kubasova T."/>
            <person name="Jahodarova E."/>
            <person name="Nykrynova M."/>
            <person name="Rychlik I."/>
        </authorList>
    </citation>
    <scope>NUCLEOTIDE SEQUENCE [LARGE SCALE GENOMIC DNA]</scope>
    <source>
        <strain evidence="2 3">ET340</strain>
    </source>
</reference>